<evidence type="ECO:0000313" key="1">
    <source>
        <dbReference type="EMBL" id="OGC53917.1"/>
    </source>
</evidence>
<reference evidence="1 2" key="1">
    <citation type="journal article" date="2016" name="Nat. Commun.">
        <title>Thousands of microbial genomes shed light on interconnected biogeochemical processes in an aquifer system.</title>
        <authorList>
            <person name="Anantharaman K."/>
            <person name="Brown C.T."/>
            <person name="Hug L.A."/>
            <person name="Sharon I."/>
            <person name="Castelle C.J."/>
            <person name="Probst A.J."/>
            <person name="Thomas B.C."/>
            <person name="Singh A."/>
            <person name="Wilkins M.J."/>
            <person name="Karaoz U."/>
            <person name="Brodie E.L."/>
            <person name="Williams K.H."/>
            <person name="Hubbard S.S."/>
            <person name="Banfield J.F."/>
        </authorList>
    </citation>
    <scope>NUCLEOTIDE SEQUENCE [LARGE SCALE GENOMIC DNA]</scope>
</reference>
<name>A0A1F4V9P2_UNCKA</name>
<dbReference type="EMBL" id="MEVD01000007">
    <property type="protein sequence ID" value="OGC53917.1"/>
    <property type="molecule type" value="Genomic_DNA"/>
</dbReference>
<proteinExistence type="predicted"/>
<dbReference type="STRING" id="1802620.A3D91_03980"/>
<protein>
    <submittedName>
        <fullName evidence="1">Uncharacterized protein</fullName>
    </submittedName>
</protein>
<dbReference type="AlphaFoldDB" id="A0A1F4V9P2"/>
<dbReference type="Proteomes" id="UP000178127">
    <property type="component" value="Unassembled WGS sequence"/>
</dbReference>
<accession>A0A1F4V9P2</accession>
<sequence length="102" mass="12064">MGEMVIVVDRTAPCFGEVQENCESFERWVRKVIQNWISEPVEFNWVRPLSERDVHRPLIVLKFHWPACVSEPNAFAYGRTIFELLCRSEYEADFLVCSKPER</sequence>
<comment type="caution">
    <text evidence="1">The sequence shown here is derived from an EMBL/GenBank/DDBJ whole genome shotgun (WGS) entry which is preliminary data.</text>
</comment>
<gene>
    <name evidence="1" type="ORF">A3D91_03980</name>
</gene>
<evidence type="ECO:0000313" key="2">
    <source>
        <dbReference type="Proteomes" id="UP000178127"/>
    </source>
</evidence>
<organism evidence="1 2">
    <name type="scientific">candidate division WWE3 bacterium RIFCSPHIGHO2_02_FULL_38_14</name>
    <dbReference type="NCBI Taxonomy" id="1802620"/>
    <lineage>
        <taxon>Bacteria</taxon>
        <taxon>Katanobacteria</taxon>
    </lineage>
</organism>